<dbReference type="OrthoDB" id="10250282at2759"/>
<feature type="region of interest" description="Disordered" evidence="1">
    <location>
        <begin position="1"/>
        <end position="20"/>
    </location>
</feature>
<organism evidence="3 4">
    <name type="scientific">Senna tora</name>
    <dbReference type="NCBI Taxonomy" id="362788"/>
    <lineage>
        <taxon>Eukaryota</taxon>
        <taxon>Viridiplantae</taxon>
        <taxon>Streptophyta</taxon>
        <taxon>Embryophyta</taxon>
        <taxon>Tracheophyta</taxon>
        <taxon>Spermatophyta</taxon>
        <taxon>Magnoliopsida</taxon>
        <taxon>eudicotyledons</taxon>
        <taxon>Gunneridae</taxon>
        <taxon>Pentapetalae</taxon>
        <taxon>rosids</taxon>
        <taxon>fabids</taxon>
        <taxon>Fabales</taxon>
        <taxon>Fabaceae</taxon>
        <taxon>Caesalpinioideae</taxon>
        <taxon>Cassia clade</taxon>
        <taxon>Senna</taxon>
    </lineage>
</organism>
<accession>A0A834XFZ0</accession>
<protein>
    <submittedName>
        <fullName evidence="3">Omega-amidase, chloroplastic-like isoform X2</fullName>
    </submittedName>
</protein>
<dbReference type="GO" id="GO:0050152">
    <property type="term" value="F:omega-amidase activity"/>
    <property type="evidence" value="ECO:0007669"/>
    <property type="project" value="TreeGrafter"/>
</dbReference>
<dbReference type="EMBL" id="JAAIUW010000001">
    <property type="protein sequence ID" value="KAF7843577.1"/>
    <property type="molecule type" value="Genomic_DNA"/>
</dbReference>
<dbReference type="SUPFAM" id="SSF56317">
    <property type="entry name" value="Carbon-nitrogen hydrolase"/>
    <property type="match status" value="1"/>
</dbReference>
<sequence>MAMAATAKKKSESDRFCSSPDLLHHHPSLTKLKIGICQMRVSGEKKENLKHARSLIQVAAKQGANLVLLPEMWVCPYTEEDMAKNAEDFDDEKGASSPTLEMLSEVAGRLSITIIGGSLPERCKGELYNTCPIFGADGKLIAKHRKEMQVHLFDANFLGEFCFMESHIFAAGDKPTIVDTEVGRIGIGICHDIRFPELATFYRDKGVCLIAYPGAFNISTGESLWELVQRGRAADNQCGEIIASCGHEENVMIAEIDYSQLHILRKGLPLFKQRREDVYSQHN</sequence>
<evidence type="ECO:0000313" key="3">
    <source>
        <dbReference type="EMBL" id="KAF7843577.1"/>
    </source>
</evidence>
<reference evidence="3" key="1">
    <citation type="submission" date="2020-09" db="EMBL/GenBank/DDBJ databases">
        <title>Genome-Enabled Discovery of Anthraquinone Biosynthesis in Senna tora.</title>
        <authorList>
            <person name="Kang S.-H."/>
            <person name="Pandey R.P."/>
            <person name="Lee C.-M."/>
            <person name="Sim J.-S."/>
            <person name="Jeong J.-T."/>
            <person name="Choi B.-S."/>
            <person name="Jung M."/>
            <person name="Ginzburg D."/>
            <person name="Zhao K."/>
            <person name="Won S.Y."/>
            <person name="Oh T.-J."/>
            <person name="Yu Y."/>
            <person name="Kim N.-H."/>
            <person name="Lee O.R."/>
            <person name="Lee T.-H."/>
            <person name="Bashyal P."/>
            <person name="Kim T.-S."/>
            <person name="Lee W.-H."/>
            <person name="Kawkins C."/>
            <person name="Kim C.-K."/>
            <person name="Kim J.S."/>
            <person name="Ahn B.O."/>
            <person name="Rhee S.Y."/>
            <person name="Sohng J.K."/>
        </authorList>
    </citation>
    <scope>NUCLEOTIDE SEQUENCE</scope>
    <source>
        <tissue evidence="3">Leaf</tissue>
    </source>
</reference>
<dbReference type="Proteomes" id="UP000634136">
    <property type="component" value="Unassembled WGS sequence"/>
</dbReference>
<dbReference type="GO" id="GO:0006541">
    <property type="term" value="P:glutamine metabolic process"/>
    <property type="evidence" value="ECO:0007669"/>
    <property type="project" value="TreeGrafter"/>
</dbReference>
<dbReference type="AlphaFoldDB" id="A0A834XFZ0"/>
<keyword evidence="4" id="KW-1185">Reference proteome</keyword>
<evidence type="ECO:0000259" key="2">
    <source>
        <dbReference type="PROSITE" id="PS50263"/>
    </source>
</evidence>
<dbReference type="Pfam" id="PF00795">
    <property type="entry name" value="CN_hydrolase"/>
    <property type="match status" value="1"/>
</dbReference>
<dbReference type="GO" id="GO:0006107">
    <property type="term" value="P:oxaloacetate metabolic process"/>
    <property type="evidence" value="ECO:0007669"/>
    <property type="project" value="TreeGrafter"/>
</dbReference>
<evidence type="ECO:0000313" key="4">
    <source>
        <dbReference type="Proteomes" id="UP000634136"/>
    </source>
</evidence>
<dbReference type="PANTHER" id="PTHR23088:SF53">
    <property type="entry name" value="OS06G0206000 PROTEIN"/>
    <property type="match status" value="1"/>
</dbReference>
<dbReference type="InterPro" id="IPR003010">
    <property type="entry name" value="C-N_Hydrolase"/>
</dbReference>
<gene>
    <name evidence="3" type="ORF">G2W53_000482</name>
</gene>
<dbReference type="GO" id="GO:0005739">
    <property type="term" value="C:mitochondrion"/>
    <property type="evidence" value="ECO:0007669"/>
    <property type="project" value="TreeGrafter"/>
</dbReference>
<name>A0A834XFZ0_9FABA</name>
<feature type="domain" description="CN hydrolase" evidence="2">
    <location>
        <begin position="32"/>
        <end position="283"/>
    </location>
</feature>
<comment type="caution">
    <text evidence="3">The sequence shown here is derived from an EMBL/GenBank/DDBJ whole genome shotgun (WGS) entry which is preliminary data.</text>
</comment>
<dbReference type="PROSITE" id="PS50263">
    <property type="entry name" value="CN_HYDROLASE"/>
    <property type="match status" value="1"/>
</dbReference>
<proteinExistence type="predicted"/>
<dbReference type="InterPro" id="IPR036526">
    <property type="entry name" value="C-N_Hydrolase_sf"/>
</dbReference>
<dbReference type="GO" id="GO:0006528">
    <property type="term" value="P:asparagine metabolic process"/>
    <property type="evidence" value="ECO:0007669"/>
    <property type="project" value="TreeGrafter"/>
</dbReference>
<dbReference type="PANTHER" id="PTHR23088">
    <property type="entry name" value="NITRILASE-RELATED"/>
    <property type="match status" value="1"/>
</dbReference>
<dbReference type="Gene3D" id="3.60.110.10">
    <property type="entry name" value="Carbon-nitrogen hydrolase"/>
    <property type="match status" value="1"/>
</dbReference>
<evidence type="ECO:0000256" key="1">
    <source>
        <dbReference type="SAM" id="MobiDB-lite"/>
    </source>
</evidence>